<proteinExistence type="predicted"/>
<protein>
    <submittedName>
        <fullName evidence="1">Protein STICHEL</fullName>
    </submittedName>
</protein>
<sequence length="60" mass="6783">MPFLSVPSTSHRSLVLPEMKSVQLLQYPHGFVCSVDMQFKADAKILAVDVFPVPRGPWKR</sequence>
<organism evidence="1">
    <name type="scientific">Rhizophora mucronata</name>
    <name type="common">Asiatic mangrove</name>
    <dbReference type="NCBI Taxonomy" id="61149"/>
    <lineage>
        <taxon>Eukaryota</taxon>
        <taxon>Viridiplantae</taxon>
        <taxon>Streptophyta</taxon>
        <taxon>Embryophyta</taxon>
        <taxon>Tracheophyta</taxon>
        <taxon>Spermatophyta</taxon>
        <taxon>Magnoliopsida</taxon>
        <taxon>eudicotyledons</taxon>
        <taxon>Gunneridae</taxon>
        <taxon>Pentapetalae</taxon>
        <taxon>rosids</taxon>
        <taxon>fabids</taxon>
        <taxon>Malpighiales</taxon>
        <taxon>Rhizophoraceae</taxon>
        <taxon>Rhizophora</taxon>
    </lineage>
</organism>
<dbReference type="AlphaFoldDB" id="A0A2P2JUB9"/>
<name>A0A2P2JUB9_RHIMU</name>
<evidence type="ECO:0000313" key="1">
    <source>
        <dbReference type="EMBL" id="MBW97051.1"/>
    </source>
</evidence>
<dbReference type="EMBL" id="GGEC01016568">
    <property type="protein sequence ID" value="MBW97051.1"/>
    <property type="molecule type" value="Transcribed_RNA"/>
</dbReference>
<accession>A0A2P2JUB9</accession>
<reference evidence="1" key="1">
    <citation type="submission" date="2018-02" db="EMBL/GenBank/DDBJ databases">
        <title>Rhizophora mucronata_Transcriptome.</title>
        <authorList>
            <person name="Meera S.P."/>
            <person name="Sreeshan A."/>
            <person name="Augustine A."/>
        </authorList>
    </citation>
    <scope>NUCLEOTIDE SEQUENCE</scope>
    <source>
        <tissue evidence="1">Leaf</tissue>
    </source>
</reference>